<evidence type="ECO:0000256" key="2">
    <source>
        <dbReference type="ARBA" id="ARBA00023015"/>
    </source>
</evidence>
<dbReference type="GO" id="GO:0003677">
    <property type="term" value="F:DNA binding"/>
    <property type="evidence" value="ECO:0007669"/>
    <property type="project" value="UniProtKB-KW"/>
</dbReference>
<dbReference type="InterPro" id="IPR003340">
    <property type="entry name" value="B3_DNA-bd"/>
</dbReference>
<name>A0AAV1YD59_LUPLU</name>
<dbReference type="SUPFAM" id="SSF101936">
    <property type="entry name" value="DNA-binding pseudobarrel domain"/>
    <property type="match status" value="1"/>
</dbReference>
<dbReference type="InterPro" id="IPR015300">
    <property type="entry name" value="DNA-bd_pseudobarrel_sf"/>
</dbReference>
<keyword evidence="4" id="KW-0804">Transcription</keyword>
<comment type="caution">
    <text evidence="7">The sequence shown here is derived from an EMBL/GenBank/DDBJ whole genome shotgun (WGS) entry which is preliminary data.</text>
</comment>
<evidence type="ECO:0000256" key="4">
    <source>
        <dbReference type="ARBA" id="ARBA00023163"/>
    </source>
</evidence>
<dbReference type="CDD" id="cd10017">
    <property type="entry name" value="B3_DNA"/>
    <property type="match status" value="1"/>
</dbReference>
<evidence type="ECO:0000256" key="3">
    <source>
        <dbReference type="ARBA" id="ARBA00023125"/>
    </source>
</evidence>
<dbReference type="PROSITE" id="PS50863">
    <property type="entry name" value="B3"/>
    <property type="match status" value="1"/>
</dbReference>
<evidence type="ECO:0000259" key="6">
    <source>
        <dbReference type="PROSITE" id="PS50863"/>
    </source>
</evidence>
<evidence type="ECO:0000313" key="8">
    <source>
        <dbReference type="Proteomes" id="UP001497480"/>
    </source>
</evidence>
<dbReference type="Proteomes" id="UP001497480">
    <property type="component" value="Unassembled WGS sequence"/>
</dbReference>
<dbReference type="GO" id="GO:0005634">
    <property type="term" value="C:nucleus"/>
    <property type="evidence" value="ECO:0007669"/>
    <property type="project" value="UniProtKB-SubCell"/>
</dbReference>
<dbReference type="Gene3D" id="2.40.330.10">
    <property type="entry name" value="DNA-binding pseudobarrel domain"/>
    <property type="match status" value="1"/>
</dbReference>
<evidence type="ECO:0000256" key="5">
    <source>
        <dbReference type="ARBA" id="ARBA00023242"/>
    </source>
</evidence>
<keyword evidence="3" id="KW-0238">DNA-binding</keyword>
<dbReference type="Pfam" id="PF02362">
    <property type="entry name" value="B3"/>
    <property type="match status" value="1"/>
</dbReference>
<protein>
    <recommendedName>
        <fullName evidence="6">TF-B3 domain-containing protein</fullName>
    </recommendedName>
</protein>
<keyword evidence="5" id="KW-0539">Nucleus</keyword>
<dbReference type="InterPro" id="IPR044837">
    <property type="entry name" value="REM16-like"/>
</dbReference>
<reference evidence="7 8" key="1">
    <citation type="submission" date="2024-03" db="EMBL/GenBank/DDBJ databases">
        <authorList>
            <person name="Martinez-Hernandez J."/>
        </authorList>
    </citation>
    <scope>NUCLEOTIDE SEQUENCE [LARGE SCALE GENOMIC DNA]</scope>
</reference>
<evidence type="ECO:0000313" key="7">
    <source>
        <dbReference type="EMBL" id="CAL0331261.1"/>
    </source>
</evidence>
<keyword evidence="8" id="KW-1185">Reference proteome</keyword>
<dbReference type="PANTHER" id="PTHR31391:SF64">
    <property type="entry name" value="B3 DOMAIN-CONTAINING PROTEIN OS06G0112300"/>
    <property type="match status" value="1"/>
</dbReference>
<evidence type="ECO:0000256" key="1">
    <source>
        <dbReference type="ARBA" id="ARBA00004123"/>
    </source>
</evidence>
<proteinExistence type="predicted"/>
<dbReference type="EMBL" id="CAXHTB010000023">
    <property type="protein sequence ID" value="CAL0331261.1"/>
    <property type="molecule type" value="Genomic_DNA"/>
</dbReference>
<dbReference type="SMART" id="SM01019">
    <property type="entry name" value="B3"/>
    <property type="match status" value="1"/>
</dbReference>
<dbReference type="PANTHER" id="PTHR31391">
    <property type="entry name" value="B3 DOMAIN-CONTAINING PROTEIN OS11G0197600-RELATED"/>
    <property type="match status" value="1"/>
</dbReference>
<feature type="domain" description="TF-B3" evidence="6">
    <location>
        <begin position="51"/>
        <end position="148"/>
    </location>
</feature>
<accession>A0AAV1YD59</accession>
<comment type="subcellular location">
    <subcellularLocation>
        <location evidence="1">Nucleus</location>
    </subcellularLocation>
</comment>
<dbReference type="AlphaFoldDB" id="A0AAV1YD59"/>
<organism evidence="7 8">
    <name type="scientific">Lupinus luteus</name>
    <name type="common">European yellow lupine</name>
    <dbReference type="NCBI Taxonomy" id="3873"/>
    <lineage>
        <taxon>Eukaryota</taxon>
        <taxon>Viridiplantae</taxon>
        <taxon>Streptophyta</taxon>
        <taxon>Embryophyta</taxon>
        <taxon>Tracheophyta</taxon>
        <taxon>Spermatophyta</taxon>
        <taxon>Magnoliopsida</taxon>
        <taxon>eudicotyledons</taxon>
        <taxon>Gunneridae</taxon>
        <taxon>Pentapetalae</taxon>
        <taxon>rosids</taxon>
        <taxon>fabids</taxon>
        <taxon>Fabales</taxon>
        <taxon>Fabaceae</taxon>
        <taxon>Papilionoideae</taxon>
        <taxon>50 kb inversion clade</taxon>
        <taxon>genistoids sensu lato</taxon>
        <taxon>core genistoids</taxon>
        <taxon>Genisteae</taxon>
        <taxon>Lupinus</taxon>
    </lineage>
</organism>
<gene>
    <name evidence="7" type="ORF">LLUT_LOCUS32321</name>
</gene>
<sequence>MASRRSSARANFRASESGAAVEKRNPLLLLPDSATNSHGGEIYPLSSELYFDVVLSKTHLSDGYRMGLPNNISSKLPLFEVPAVLTYRGKNWDIIYKGQTKIRKWFDYGGWKIFADDNCLNIGDACVFELTEYSNQKIIFTVQILRGNIPSKYHNGMRPDEPIVID</sequence>
<keyword evidence="2" id="KW-0805">Transcription regulation</keyword>